<sequence>MMTFTTRLLPLAALACAPMPLQAQEHAHAHAHGHEHPQPAEEGAPVASAELPGPDRAQALLFDAARLNRLDLVDGLVKLGADLDATNEQGFTPLILAGYAGHGEMVSALVEAGADPCKPGDARGNTALMGVAFRGHDAIASQLIATGCDINATNAMGQTALMMAAMFGRERQIDLLLAAGADAGVVDLQGNTAASVALAQGNEAVAAMVGTPQAK</sequence>
<protein>
    <submittedName>
        <fullName evidence="6">Ankyrin</fullName>
    </submittedName>
</protein>
<keyword evidence="2 3" id="KW-0040">ANK repeat</keyword>
<dbReference type="InterPro" id="IPR036770">
    <property type="entry name" value="Ankyrin_rpt-contain_sf"/>
</dbReference>
<name>A0A0L1KFB2_9SPHN</name>
<evidence type="ECO:0000256" key="1">
    <source>
        <dbReference type="ARBA" id="ARBA00022737"/>
    </source>
</evidence>
<evidence type="ECO:0000256" key="2">
    <source>
        <dbReference type="ARBA" id="ARBA00023043"/>
    </source>
</evidence>
<keyword evidence="5" id="KW-0732">Signal</keyword>
<evidence type="ECO:0000256" key="3">
    <source>
        <dbReference type="PROSITE-ProRule" id="PRU00023"/>
    </source>
</evidence>
<dbReference type="InterPro" id="IPR002110">
    <property type="entry name" value="Ankyrin_rpt"/>
</dbReference>
<keyword evidence="1" id="KW-0677">Repeat</keyword>
<feature type="repeat" description="ANK" evidence="3">
    <location>
        <begin position="123"/>
        <end position="155"/>
    </location>
</feature>
<feature type="compositionally biased region" description="Basic and acidic residues" evidence="4">
    <location>
        <begin position="25"/>
        <end position="39"/>
    </location>
</feature>
<evidence type="ECO:0000313" key="6">
    <source>
        <dbReference type="EMBL" id="KNH02554.1"/>
    </source>
</evidence>
<dbReference type="RefSeq" id="WP_228135232.1">
    <property type="nucleotide sequence ID" value="NZ_JYNE01000022.1"/>
</dbReference>
<dbReference type="Gene3D" id="1.25.40.20">
    <property type="entry name" value="Ankyrin repeat-containing domain"/>
    <property type="match status" value="2"/>
</dbReference>
<organism evidence="6 7">
    <name type="scientific">Qipengyuania citrea LAMA 915</name>
    <dbReference type="NCBI Taxonomy" id="1306953"/>
    <lineage>
        <taxon>Bacteria</taxon>
        <taxon>Pseudomonadati</taxon>
        <taxon>Pseudomonadota</taxon>
        <taxon>Alphaproteobacteria</taxon>
        <taxon>Sphingomonadales</taxon>
        <taxon>Erythrobacteraceae</taxon>
        <taxon>Qipengyuania</taxon>
    </lineage>
</organism>
<evidence type="ECO:0000256" key="5">
    <source>
        <dbReference type="SAM" id="SignalP"/>
    </source>
</evidence>
<dbReference type="Pfam" id="PF13637">
    <property type="entry name" value="Ank_4"/>
    <property type="match status" value="1"/>
</dbReference>
<dbReference type="Proteomes" id="UP000037446">
    <property type="component" value="Unassembled WGS sequence"/>
</dbReference>
<feature type="repeat" description="ANK" evidence="3">
    <location>
        <begin position="89"/>
        <end position="115"/>
    </location>
</feature>
<feature type="chain" id="PRO_5005554825" evidence="5">
    <location>
        <begin position="24"/>
        <end position="215"/>
    </location>
</feature>
<feature type="region of interest" description="Disordered" evidence="4">
    <location>
        <begin position="25"/>
        <end position="51"/>
    </location>
</feature>
<accession>A0A0L1KFB2</accession>
<reference evidence="6" key="1">
    <citation type="submission" date="2015-02" db="EMBL/GenBank/DDBJ databases">
        <authorList>
            <person name="Chooi Y.-H."/>
        </authorList>
    </citation>
    <scope>NUCLEOTIDE SEQUENCE [LARGE SCALE GENOMIC DNA]</scope>
    <source>
        <strain evidence="6">LAMA 915</strain>
    </source>
</reference>
<dbReference type="AlphaFoldDB" id="A0A0L1KFB2"/>
<dbReference type="EMBL" id="JYNE01000022">
    <property type="protein sequence ID" value="KNH02554.1"/>
    <property type="molecule type" value="Genomic_DNA"/>
</dbReference>
<dbReference type="PANTHER" id="PTHR24198">
    <property type="entry name" value="ANKYRIN REPEAT AND PROTEIN KINASE DOMAIN-CONTAINING PROTEIN"/>
    <property type="match status" value="1"/>
</dbReference>
<dbReference type="PROSITE" id="PS50088">
    <property type="entry name" value="ANK_REPEAT"/>
    <property type="match status" value="3"/>
</dbReference>
<dbReference type="SUPFAM" id="SSF48403">
    <property type="entry name" value="Ankyrin repeat"/>
    <property type="match status" value="1"/>
</dbReference>
<dbReference type="SMART" id="SM00248">
    <property type="entry name" value="ANK"/>
    <property type="match status" value="4"/>
</dbReference>
<dbReference type="PROSITE" id="PS50297">
    <property type="entry name" value="ANK_REP_REGION"/>
    <property type="match status" value="2"/>
</dbReference>
<feature type="repeat" description="ANK" evidence="3">
    <location>
        <begin position="156"/>
        <end position="188"/>
    </location>
</feature>
<gene>
    <name evidence="6" type="ORF">J121_335</name>
</gene>
<dbReference type="Pfam" id="PF12796">
    <property type="entry name" value="Ank_2"/>
    <property type="match status" value="1"/>
</dbReference>
<feature type="signal peptide" evidence="5">
    <location>
        <begin position="1"/>
        <end position="23"/>
    </location>
</feature>
<dbReference type="STRING" id="1306953.J121_335"/>
<proteinExistence type="predicted"/>
<comment type="caution">
    <text evidence="6">The sequence shown here is derived from an EMBL/GenBank/DDBJ whole genome shotgun (WGS) entry which is preliminary data.</text>
</comment>
<dbReference type="PATRIC" id="fig|1306953.7.peg.339"/>
<evidence type="ECO:0000313" key="7">
    <source>
        <dbReference type="Proteomes" id="UP000037446"/>
    </source>
</evidence>
<evidence type="ECO:0000256" key="4">
    <source>
        <dbReference type="SAM" id="MobiDB-lite"/>
    </source>
</evidence>
<dbReference type="PANTHER" id="PTHR24198:SF165">
    <property type="entry name" value="ANKYRIN REPEAT-CONTAINING PROTEIN-RELATED"/>
    <property type="match status" value="1"/>
</dbReference>